<dbReference type="OrthoDB" id="2410053at2759"/>
<protein>
    <submittedName>
        <fullName evidence="1">1523_t:CDS:1</fullName>
    </submittedName>
</protein>
<organism evidence="1 2">
    <name type="scientific">Ambispora leptoticha</name>
    <dbReference type="NCBI Taxonomy" id="144679"/>
    <lineage>
        <taxon>Eukaryota</taxon>
        <taxon>Fungi</taxon>
        <taxon>Fungi incertae sedis</taxon>
        <taxon>Mucoromycota</taxon>
        <taxon>Glomeromycotina</taxon>
        <taxon>Glomeromycetes</taxon>
        <taxon>Archaeosporales</taxon>
        <taxon>Ambisporaceae</taxon>
        <taxon>Ambispora</taxon>
    </lineage>
</organism>
<reference evidence="1" key="1">
    <citation type="submission" date="2021-06" db="EMBL/GenBank/DDBJ databases">
        <authorList>
            <person name="Kallberg Y."/>
            <person name="Tangrot J."/>
            <person name="Rosling A."/>
        </authorList>
    </citation>
    <scope>NUCLEOTIDE SEQUENCE</scope>
    <source>
        <strain evidence="1">FL130A</strain>
    </source>
</reference>
<sequence length="125" mass="14424">LDGWIIPTMESIYNYLVTTDIRKEYLISLRDYSDQSYMSEFLANEISDIIEQLSSEKFAAICATHAINLIAADLVQLESVKKLINNCGRINHFFKTSYSSHSLLTKGFVNMKIKNDELKTWVKTY</sequence>
<accession>A0A9N9EU76</accession>
<proteinExistence type="predicted"/>
<dbReference type="SUPFAM" id="SSF53098">
    <property type="entry name" value="Ribonuclease H-like"/>
    <property type="match status" value="1"/>
</dbReference>
<keyword evidence="2" id="KW-1185">Reference proteome</keyword>
<dbReference type="InterPro" id="IPR012337">
    <property type="entry name" value="RNaseH-like_sf"/>
</dbReference>
<dbReference type="AlphaFoldDB" id="A0A9N9EU76"/>
<gene>
    <name evidence="1" type="ORF">ALEPTO_LOCUS11251</name>
</gene>
<evidence type="ECO:0000313" key="1">
    <source>
        <dbReference type="EMBL" id="CAG8692192.1"/>
    </source>
</evidence>
<feature type="non-terminal residue" evidence="1">
    <location>
        <position position="125"/>
    </location>
</feature>
<comment type="caution">
    <text evidence="1">The sequence shown here is derived from an EMBL/GenBank/DDBJ whole genome shotgun (WGS) entry which is preliminary data.</text>
</comment>
<name>A0A9N9EU76_9GLOM</name>
<dbReference type="EMBL" id="CAJVPS010017028">
    <property type="protein sequence ID" value="CAG8692192.1"/>
    <property type="molecule type" value="Genomic_DNA"/>
</dbReference>
<dbReference type="Proteomes" id="UP000789508">
    <property type="component" value="Unassembled WGS sequence"/>
</dbReference>
<evidence type="ECO:0000313" key="2">
    <source>
        <dbReference type="Proteomes" id="UP000789508"/>
    </source>
</evidence>